<feature type="compositionally biased region" description="Polar residues" evidence="6">
    <location>
        <begin position="577"/>
        <end position="586"/>
    </location>
</feature>
<dbReference type="GO" id="GO:0090307">
    <property type="term" value="P:mitotic spindle assembly"/>
    <property type="evidence" value="ECO:0007669"/>
    <property type="project" value="TreeGrafter"/>
</dbReference>
<evidence type="ECO:0000256" key="4">
    <source>
        <dbReference type="ARBA" id="ARBA00022701"/>
    </source>
</evidence>
<keyword evidence="5" id="KW-0131">Cell cycle</keyword>
<protein>
    <recommendedName>
        <fullName evidence="7">TOG domain-containing protein</fullName>
    </recommendedName>
</protein>
<reference evidence="8" key="1">
    <citation type="submission" date="2021-11" db="EMBL/GenBank/DDBJ databases">
        <authorList>
            <person name="Herlambang A."/>
            <person name="Guo Y."/>
            <person name="Takashima Y."/>
            <person name="Nishizawa T."/>
        </authorList>
    </citation>
    <scope>NUCLEOTIDE SEQUENCE</scope>
    <source>
        <strain evidence="8">E1425</strain>
    </source>
</reference>
<dbReference type="InterPro" id="IPR016024">
    <property type="entry name" value="ARM-type_fold"/>
</dbReference>
<dbReference type="Pfam" id="PF12348">
    <property type="entry name" value="CLASP_N"/>
    <property type="match status" value="1"/>
</dbReference>
<evidence type="ECO:0000256" key="5">
    <source>
        <dbReference type="ARBA" id="ARBA00022776"/>
    </source>
</evidence>
<dbReference type="Gene3D" id="1.25.10.10">
    <property type="entry name" value="Leucine-rich Repeat Variant"/>
    <property type="match status" value="1"/>
</dbReference>
<dbReference type="EMBL" id="BQFW01000008">
    <property type="protein sequence ID" value="GJJ73338.1"/>
    <property type="molecule type" value="Genomic_DNA"/>
</dbReference>
<name>A0A9P3HBG1_9FUNG</name>
<keyword evidence="4" id="KW-0493">Microtubule</keyword>
<evidence type="ECO:0000256" key="3">
    <source>
        <dbReference type="ARBA" id="ARBA00022618"/>
    </source>
</evidence>
<dbReference type="PANTHER" id="PTHR21567:SF9">
    <property type="entry name" value="CLIP-ASSOCIATING PROTEIN"/>
    <property type="match status" value="1"/>
</dbReference>
<dbReference type="PANTHER" id="PTHR21567">
    <property type="entry name" value="CLASP"/>
    <property type="match status" value="1"/>
</dbReference>
<comment type="subcellular location">
    <subcellularLocation>
        <location evidence="1">Cytoplasm</location>
        <location evidence="1">Cytoskeleton</location>
        <location evidence="1">Spindle</location>
    </subcellularLocation>
</comment>
<organism evidence="8 9">
    <name type="scientific">Entomortierella parvispora</name>
    <dbReference type="NCBI Taxonomy" id="205924"/>
    <lineage>
        <taxon>Eukaryota</taxon>
        <taxon>Fungi</taxon>
        <taxon>Fungi incertae sedis</taxon>
        <taxon>Mucoromycota</taxon>
        <taxon>Mortierellomycotina</taxon>
        <taxon>Mortierellomycetes</taxon>
        <taxon>Mortierellales</taxon>
        <taxon>Mortierellaceae</taxon>
        <taxon>Entomortierella</taxon>
    </lineage>
</organism>
<feature type="compositionally biased region" description="Polar residues" evidence="6">
    <location>
        <begin position="623"/>
        <end position="636"/>
    </location>
</feature>
<dbReference type="InterPro" id="IPR011989">
    <property type="entry name" value="ARM-like"/>
</dbReference>
<reference evidence="8" key="2">
    <citation type="journal article" date="2022" name="Microbiol. Resour. Announc.">
        <title>Whole-Genome Sequence of Entomortierella parvispora E1425, a Mucoromycotan Fungus Associated with Burkholderiaceae-Related Endosymbiotic Bacteria.</title>
        <authorList>
            <person name="Herlambang A."/>
            <person name="Guo Y."/>
            <person name="Takashima Y."/>
            <person name="Narisawa K."/>
            <person name="Ohta H."/>
            <person name="Nishizawa T."/>
        </authorList>
    </citation>
    <scope>NUCLEOTIDE SEQUENCE</scope>
    <source>
        <strain evidence="8">E1425</strain>
    </source>
</reference>
<accession>A0A9P3HBG1</accession>
<dbReference type="GO" id="GO:0005876">
    <property type="term" value="C:spindle microtubule"/>
    <property type="evidence" value="ECO:0007669"/>
    <property type="project" value="TreeGrafter"/>
</dbReference>
<feature type="region of interest" description="Disordered" evidence="6">
    <location>
        <begin position="423"/>
        <end position="667"/>
    </location>
</feature>
<dbReference type="AlphaFoldDB" id="A0A9P3HBG1"/>
<feature type="domain" description="TOG" evidence="7">
    <location>
        <begin position="11"/>
        <end position="239"/>
    </location>
</feature>
<sequence length="773" mass="82943">MLASSATPHLNYHDLDNVLTPPETEHNWAAKEAAIKTLGAACQSSIAQNYDYILFIKNHRKSFTESLLTERTRLSGVACELVEKLATSMGRDFVLHFADFFTGALLKVCARTNKVMVSRAVKALNSIIGAGTVVLLPKACQAFSTPNKALRIACIGLVASCITQFSAQELDPFLSSFEPVLKEGVQDAAPEVRDTSRKSFKIYAQKFPERSSAMTSTLPQTVLKYLLPDSRPTTPVRVMSTRPTPAGRLADSGDIPRHQSSRELTPGQSRVGPSRIGPVRARTMAAPEQSPSTTFKPLGTNHPPSTSSSQPYAYHSTPTHNGMSNASSSQRPFQQHHSQYANQHHEQPHYGQQQQQQPQVVRHHGLSRTGTSSSDHSETGHGTMRLASQRARALSSNSMTTSSMIQRSPSINLAVSGGAQRVVSSGPYSADAAKPTRSSTLSHRLSKAEPVTKSSRVSSISTQGGSVIDREPTTASERAKAYSASLKNEMANRRAQDPNVRASTSIKRITTDHGGYSGYGSMTSASSTTSGSSVSAATSTTSVSSGSSTSTSPTALNSPLHDQLFSTFRTPAGLPGASSSVESINSPEPVDPSSPPTSKHAEKQIAGHPELQSLASKEAATDNMHSSTEALSLQSRATSSPPSSGGSASTPPPSNDAVHGQSDCIQPTLVDRHDFMDEADEDHHMSIPDHESLFGRTENYLQIEQEIQELQRGVPDLDSYRPGADKFAYMDEDSHPDEQEELAVKAYAELYETTLQTHSSPPHTAVSPKSAAE</sequence>
<feature type="region of interest" description="Disordered" evidence="6">
    <location>
        <begin position="753"/>
        <end position="773"/>
    </location>
</feature>
<feature type="compositionally biased region" description="Polar residues" evidence="6">
    <location>
        <begin position="753"/>
        <end position="762"/>
    </location>
</feature>
<feature type="compositionally biased region" description="Basic and acidic residues" evidence="6">
    <location>
        <begin position="468"/>
        <end position="480"/>
    </location>
</feature>
<dbReference type="InterPro" id="IPR034085">
    <property type="entry name" value="TOG"/>
</dbReference>
<evidence type="ECO:0000313" key="9">
    <source>
        <dbReference type="Proteomes" id="UP000827284"/>
    </source>
</evidence>
<keyword evidence="3" id="KW-0132">Cell division</keyword>
<evidence type="ECO:0000259" key="7">
    <source>
        <dbReference type="SMART" id="SM01349"/>
    </source>
</evidence>
<comment type="caution">
    <text evidence="8">The sequence shown here is derived from an EMBL/GenBank/DDBJ whole genome shotgun (WGS) entry which is preliminary data.</text>
</comment>
<proteinExistence type="inferred from homology"/>
<comment type="similarity">
    <text evidence="2">Belongs to the CLASP family.</text>
</comment>
<feature type="compositionally biased region" description="Polar residues" evidence="6">
    <location>
        <begin position="302"/>
        <end position="342"/>
    </location>
</feature>
<dbReference type="Proteomes" id="UP000827284">
    <property type="component" value="Unassembled WGS sequence"/>
</dbReference>
<feature type="region of interest" description="Disordered" evidence="6">
    <location>
        <begin position="230"/>
        <end position="405"/>
    </location>
</feature>
<keyword evidence="5" id="KW-0498">Mitosis</keyword>
<dbReference type="OrthoDB" id="46159at2759"/>
<evidence type="ECO:0000256" key="6">
    <source>
        <dbReference type="SAM" id="MobiDB-lite"/>
    </source>
</evidence>
<feature type="compositionally biased region" description="Polar residues" evidence="6">
    <location>
        <begin position="452"/>
        <end position="465"/>
    </location>
</feature>
<evidence type="ECO:0000256" key="2">
    <source>
        <dbReference type="ARBA" id="ARBA00009549"/>
    </source>
</evidence>
<dbReference type="SMART" id="SM01349">
    <property type="entry name" value="TOG"/>
    <property type="match status" value="1"/>
</dbReference>
<dbReference type="GO" id="GO:0005815">
    <property type="term" value="C:microtubule organizing center"/>
    <property type="evidence" value="ECO:0007669"/>
    <property type="project" value="TreeGrafter"/>
</dbReference>
<feature type="compositionally biased region" description="Low complexity" evidence="6">
    <location>
        <begin position="637"/>
        <end position="649"/>
    </location>
</feature>
<feature type="compositionally biased region" description="Low complexity" evidence="6">
    <location>
        <begin position="349"/>
        <end position="360"/>
    </location>
</feature>
<feature type="compositionally biased region" description="Polar residues" evidence="6">
    <location>
        <begin position="394"/>
        <end position="405"/>
    </location>
</feature>
<dbReference type="InterPro" id="IPR024395">
    <property type="entry name" value="CLASP_N_dom"/>
</dbReference>
<dbReference type="GO" id="GO:1990023">
    <property type="term" value="C:mitotic spindle midzone"/>
    <property type="evidence" value="ECO:0007669"/>
    <property type="project" value="TreeGrafter"/>
</dbReference>
<gene>
    <name evidence="8" type="ORF">EMPS_05696</name>
</gene>
<dbReference type="GO" id="GO:0051301">
    <property type="term" value="P:cell division"/>
    <property type="evidence" value="ECO:0007669"/>
    <property type="project" value="UniProtKB-KW"/>
</dbReference>
<dbReference type="SUPFAM" id="SSF48371">
    <property type="entry name" value="ARM repeat"/>
    <property type="match status" value="1"/>
</dbReference>
<keyword evidence="9" id="KW-1185">Reference proteome</keyword>
<feature type="compositionally biased region" description="Low complexity" evidence="6">
    <location>
        <begin position="519"/>
        <end position="552"/>
    </location>
</feature>
<evidence type="ECO:0000313" key="8">
    <source>
        <dbReference type="EMBL" id="GJJ73338.1"/>
    </source>
</evidence>
<dbReference type="GO" id="GO:0005881">
    <property type="term" value="C:cytoplasmic microtubule"/>
    <property type="evidence" value="ECO:0007669"/>
    <property type="project" value="TreeGrafter"/>
</dbReference>
<evidence type="ECO:0000256" key="1">
    <source>
        <dbReference type="ARBA" id="ARBA00004186"/>
    </source>
</evidence>
<dbReference type="GO" id="GO:0008017">
    <property type="term" value="F:microtubule binding"/>
    <property type="evidence" value="ECO:0007669"/>
    <property type="project" value="TreeGrafter"/>
</dbReference>